<keyword evidence="7" id="KW-0547">Nucleotide-binding</keyword>
<reference evidence="20" key="1">
    <citation type="submission" date="2016-05" db="EMBL/GenBank/DDBJ databases">
        <title>Comparative genomics of biotechnologically important yeasts.</title>
        <authorList>
            <consortium name="DOE Joint Genome Institute"/>
            <person name="Riley R."/>
            <person name="Haridas S."/>
            <person name="Wolfe K.H."/>
            <person name="Lopes M.R."/>
            <person name="Hittinger C.T."/>
            <person name="Goker M."/>
            <person name="Salamov A."/>
            <person name="Wisecaver J."/>
            <person name="Long T.M."/>
            <person name="Aerts A.L."/>
            <person name="Barry K."/>
            <person name="Choi C."/>
            <person name="Clum A."/>
            <person name="Coughlan A.Y."/>
            <person name="Deshpande S."/>
            <person name="Douglass A.P."/>
            <person name="Hanson S.J."/>
            <person name="Klenk H.-P."/>
            <person name="Labutti K."/>
            <person name="Lapidus A."/>
            <person name="Lindquist E."/>
            <person name="Lipzen A."/>
            <person name="Meier-Kolthoff J.P."/>
            <person name="Ohm R.A."/>
            <person name="Otillar R.P."/>
            <person name="Pangilinan J."/>
            <person name="Peng Y."/>
            <person name="Rokas A."/>
            <person name="Rosa C.A."/>
            <person name="Scheuner C."/>
            <person name="Sibirny A.A."/>
            <person name="Slot J.C."/>
            <person name="Stielow J.B."/>
            <person name="Sun H."/>
            <person name="Kurtzman C.P."/>
            <person name="Blackwell M."/>
            <person name="Grigoriev I.V."/>
            <person name="Jeffries T.W."/>
        </authorList>
    </citation>
    <scope>NUCLEOTIDE SEQUENCE [LARGE SCALE GENOMIC DNA]</scope>
    <source>
        <strain evidence="20">NRRL Y-17324</strain>
    </source>
</reference>
<proteinExistence type="inferred from homology"/>
<dbReference type="GO" id="GO:0043564">
    <property type="term" value="C:Ku70:Ku80 complex"/>
    <property type="evidence" value="ECO:0007669"/>
    <property type="project" value="InterPro"/>
</dbReference>
<evidence type="ECO:0000256" key="2">
    <source>
        <dbReference type="ARBA" id="ARBA00004574"/>
    </source>
</evidence>
<keyword evidence="13" id="KW-0238">DNA-binding</keyword>
<evidence type="ECO:0000313" key="20">
    <source>
        <dbReference type="Proteomes" id="UP000094285"/>
    </source>
</evidence>
<keyword evidence="10" id="KW-0347">Helicase</keyword>
<dbReference type="Gene3D" id="1.10.720.30">
    <property type="entry name" value="SAP domain"/>
    <property type="match status" value="1"/>
</dbReference>
<evidence type="ECO:0000256" key="16">
    <source>
        <dbReference type="ARBA" id="ARBA00023242"/>
    </source>
</evidence>
<keyword evidence="14" id="KW-0233">DNA recombination</keyword>
<protein>
    <recommendedName>
        <fullName evidence="5">ATP-dependent DNA helicase II subunit 1</fullName>
        <ecNumber evidence="4">3.6.4.12</ecNumber>
    </recommendedName>
    <alternativeName>
        <fullName evidence="17">ATP-dependent DNA helicase II subunit Ku70</fullName>
    </alternativeName>
</protein>
<dbReference type="InterPro" id="IPR006164">
    <property type="entry name" value="DNA_bd_Ku70/Ku80"/>
</dbReference>
<keyword evidence="11" id="KW-0067">ATP-binding</keyword>
<evidence type="ECO:0000256" key="6">
    <source>
        <dbReference type="ARBA" id="ARBA00022454"/>
    </source>
</evidence>
<keyword evidence="12" id="KW-0779">Telomere</keyword>
<dbReference type="GeneID" id="30985245"/>
<evidence type="ECO:0000256" key="1">
    <source>
        <dbReference type="ARBA" id="ARBA00004123"/>
    </source>
</evidence>
<dbReference type="PANTHER" id="PTHR12604">
    <property type="entry name" value="KU AUTOANTIGEN DNA HELICASE"/>
    <property type="match status" value="1"/>
</dbReference>
<evidence type="ECO:0000256" key="7">
    <source>
        <dbReference type="ARBA" id="ARBA00022741"/>
    </source>
</evidence>
<sequence length="700" mass="78826">MSQYEVREGIIFLIELTPTILEPLADLLGKSILFEILSSINDLMSELIISMKSTGVGIYFYNCDETAVEPLKLMKVPGFQKLFRLNQLNLTNMKILNDMITDEAQGVRPLSHFFKASEPSQTPTSLPSVLTKTLDEFMDKKYFNRRKLIWLTSNDKPFTKTSSKESLWRIVNDFYNYGYFILPMFLGQNFDVKCYRDVFINTNFLTEHSPASQNPAGDTADNQEPKSLGLSATGRGFRAQSKVFSTTLASQIRTNIYRVKEIRRMQFACDLILSDGPAGAGLGCTIKGYTIYSPEKIKKDLLLYTGEETLKRVFTESKVVGQGGVTVEDKNVRKGYEIGGGQVLYLDEDQQNYIKGHIFDHEPKHIAVKEDLEVVVDEDESSGDEEAEPVPSISNPPYLKLLGFRALSSIQPAYNSTPPIFITPDLTNGLKSSGSAGYNNSFSTFSSLYQSCVKLSKMAIVFGCTKKNSKPSLFALYPTKTVNASRNVPGEDELPEGFLLIRLPWLEDVRSLPNYYCTKANDDESAVQEAPASLINSYKELLSQFFYKHYNPRDFSNPTLNYFYKVIKHDLLQISLPESEKSVLKNDITSMKLGQLRAFLNEGPRGDLIAKLNESLNELEQTLPKKEVVEPAAKRPKVDAPALDEGAVLTAWKNDQWGHFTVVQLKGFQRAYKDEIKGATKKADLIENIKSFLDNRAKRQ</sequence>
<dbReference type="GO" id="GO:0006310">
    <property type="term" value="P:DNA recombination"/>
    <property type="evidence" value="ECO:0007669"/>
    <property type="project" value="UniProtKB-KW"/>
</dbReference>
<keyword evidence="16" id="KW-0539">Nucleus</keyword>
<dbReference type="EC" id="3.6.4.12" evidence="4"/>
<evidence type="ECO:0000256" key="14">
    <source>
        <dbReference type="ARBA" id="ARBA00023172"/>
    </source>
</evidence>
<dbReference type="GO" id="GO:0003690">
    <property type="term" value="F:double-stranded DNA binding"/>
    <property type="evidence" value="ECO:0007669"/>
    <property type="project" value="TreeGrafter"/>
</dbReference>
<dbReference type="RefSeq" id="XP_020063046.1">
    <property type="nucleotide sequence ID" value="XM_020211109.1"/>
</dbReference>
<evidence type="ECO:0000256" key="11">
    <source>
        <dbReference type="ARBA" id="ARBA00022840"/>
    </source>
</evidence>
<dbReference type="GO" id="GO:0003684">
    <property type="term" value="F:damaged DNA binding"/>
    <property type="evidence" value="ECO:0007669"/>
    <property type="project" value="InterPro"/>
</dbReference>
<evidence type="ECO:0000256" key="10">
    <source>
        <dbReference type="ARBA" id="ARBA00022806"/>
    </source>
</evidence>
<dbReference type="InterPro" id="IPR005161">
    <property type="entry name" value="Ku_N"/>
</dbReference>
<dbReference type="GO" id="GO:0003678">
    <property type="term" value="F:DNA helicase activity"/>
    <property type="evidence" value="ECO:0007669"/>
    <property type="project" value="UniProtKB-EC"/>
</dbReference>
<dbReference type="InterPro" id="IPR016194">
    <property type="entry name" value="SPOC-like_C_dom_sf"/>
</dbReference>
<comment type="subcellular location">
    <subcellularLocation>
        <location evidence="2">Chromosome</location>
        <location evidence="2">Telomere</location>
    </subcellularLocation>
    <subcellularLocation>
        <location evidence="1">Nucleus</location>
    </subcellularLocation>
</comment>
<dbReference type="AlphaFoldDB" id="A0A1E4SEH8"/>
<keyword evidence="8" id="KW-0227">DNA damage</keyword>
<dbReference type="InterPro" id="IPR006165">
    <property type="entry name" value="Ku70"/>
</dbReference>
<evidence type="ECO:0000256" key="8">
    <source>
        <dbReference type="ARBA" id="ARBA00022763"/>
    </source>
</evidence>
<dbReference type="InterPro" id="IPR036465">
    <property type="entry name" value="vWFA_dom_sf"/>
</dbReference>
<dbReference type="Gene3D" id="3.40.50.410">
    <property type="entry name" value="von Willebrand factor, type A domain"/>
    <property type="match status" value="1"/>
</dbReference>
<dbReference type="SUPFAM" id="SSF100939">
    <property type="entry name" value="SPOC domain-like"/>
    <property type="match status" value="1"/>
</dbReference>
<dbReference type="Proteomes" id="UP000094285">
    <property type="component" value="Unassembled WGS sequence"/>
</dbReference>
<dbReference type="Pfam" id="PF03730">
    <property type="entry name" value="Ku_C"/>
    <property type="match status" value="1"/>
</dbReference>
<keyword evidence="6" id="KW-0158">Chromosome</keyword>
<keyword evidence="9" id="KW-0378">Hydrolase</keyword>
<dbReference type="PANTHER" id="PTHR12604:SF2">
    <property type="entry name" value="X-RAY REPAIR CROSS-COMPLEMENTING PROTEIN 6"/>
    <property type="match status" value="1"/>
</dbReference>
<evidence type="ECO:0000256" key="4">
    <source>
        <dbReference type="ARBA" id="ARBA00012551"/>
    </source>
</evidence>
<evidence type="ECO:0000256" key="12">
    <source>
        <dbReference type="ARBA" id="ARBA00022895"/>
    </source>
</evidence>
<evidence type="ECO:0000256" key="3">
    <source>
        <dbReference type="ARBA" id="ARBA00005240"/>
    </source>
</evidence>
<dbReference type="GO" id="GO:0016787">
    <property type="term" value="F:hydrolase activity"/>
    <property type="evidence" value="ECO:0007669"/>
    <property type="project" value="UniProtKB-KW"/>
</dbReference>
<dbReference type="InterPro" id="IPR047087">
    <property type="entry name" value="KU70_core_dom"/>
</dbReference>
<organism evidence="19 20">
    <name type="scientific">Suhomyces tanzawaensis NRRL Y-17324</name>
    <dbReference type="NCBI Taxonomy" id="984487"/>
    <lineage>
        <taxon>Eukaryota</taxon>
        <taxon>Fungi</taxon>
        <taxon>Dikarya</taxon>
        <taxon>Ascomycota</taxon>
        <taxon>Saccharomycotina</taxon>
        <taxon>Pichiomycetes</taxon>
        <taxon>Debaryomycetaceae</taxon>
        <taxon>Suhomyces</taxon>
    </lineage>
</organism>
<evidence type="ECO:0000259" key="18">
    <source>
        <dbReference type="SMART" id="SM00559"/>
    </source>
</evidence>
<gene>
    <name evidence="19" type="ORF">CANTADRAFT_7399</name>
</gene>
<dbReference type="SUPFAM" id="SSF53300">
    <property type="entry name" value="vWA-like"/>
    <property type="match status" value="1"/>
</dbReference>
<comment type="similarity">
    <text evidence="3">Belongs to the ku70 family.</text>
</comment>
<dbReference type="GO" id="GO:0042162">
    <property type="term" value="F:telomeric DNA binding"/>
    <property type="evidence" value="ECO:0007669"/>
    <property type="project" value="InterPro"/>
</dbReference>
<dbReference type="OrthoDB" id="3249161at2759"/>
<dbReference type="GO" id="GO:0000781">
    <property type="term" value="C:chromosome, telomeric region"/>
    <property type="evidence" value="ECO:0007669"/>
    <property type="project" value="UniProtKB-SubCell"/>
</dbReference>
<evidence type="ECO:0000313" key="19">
    <source>
        <dbReference type="EMBL" id="ODV77924.1"/>
    </source>
</evidence>
<dbReference type="EMBL" id="KV453914">
    <property type="protein sequence ID" value="ODV77924.1"/>
    <property type="molecule type" value="Genomic_DNA"/>
</dbReference>
<dbReference type="PIRSF" id="PIRSF003033">
    <property type="entry name" value="Ku70"/>
    <property type="match status" value="1"/>
</dbReference>
<dbReference type="GO" id="GO:0006303">
    <property type="term" value="P:double-strand break repair via nonhomologous end joining"/>
    <property type="evidence" value="ECO:0007669"/>
    <property type="project" value="InterPro"/>
</dbReference>
<dbReference type="CDD" id="cd00788">
    <property type="entry name" value="KU70"/>
    <property type="match status" value="1"/>
</dbReference>
<evidence type="ECO:0000256" key="15">
    <source>
        <dbReference type="ARBA" id="ARBA00023204"/>
    </source>
</evidence>
<dbReference type="InterPro" id="IPR005160">
    <property type="entry name" value="Ku_C"/>
</dbReference>
<name>A0A1E4SEH8_9ASCO</name>
<accession>A0A1E4SEH8</accession>
<evidence type="ECO:0000256" key="5">
    <source>
        <dbReference type="ARBA" id="ARBA00021796"/>
    </source>
</evidence>
<dbReference type="SMART" id="SM00559">
    <property type="entry name" value="Ku78"/>
    <property type="match status" value="1"/>
</dbReference>
<evidence type="ECO:0000256" key="17">
    <source>
        <dbReference type="ARBA" id="ARBA00031811"/>
    </source>
</evidence>
<feature type="domain" description="Ku" evidence="18">
    <location>
        <begin position="324"/>
        <end position="520"/>
    </location>
</feature>
<dbReference type="Pfam" id="PF03731">
    <property type="entry name" value="Ku_N"/>
    <property type="match status" value="1"/>
</dbReference>
<keyword evidence="20" id="KW-1185">Reference proteome</keyword>
<dbReference type="InterPro" id="IPR036361">
    <property type="entry name" value="SAP_dom_sf"/>
</dbReference>
<dbReference type="GO" id="GO:0005524">
    <property type="term" value="F:ATP binding"/>
    <property type="evidence" value="ECO:0007669"/>
    <property type="project" value="UniProtKB-KW"/>
</dbReference>
<dbReference type="Gene3D" id="2.40.290.10">
    <property type="match status" value="1"/>
</dbReference>
<evidence type="ECO:0000256" key="9">
    <source>
        <dbReference type="ARBA" id="ARBA00022801"/>
    </source>
</evidence>
<dbReference type="GO" id="GO:0000723">
    <property type="term" value="P:telomere maintenance"/>
    <property type="evidence" value="ECO:0007669"/>
    <property type="project" value="InterPro"/>
</dbReference>
<dbReference type="Pfam" id="PF02735">
    <property type="entry name" value="Ku"/>
    <property type="match status" value="1"/>
</dbReference>
<dbReference type="STRING" id="984487.A0A1E4SEH8"/>
<evidence type="ECO:0000256" key="13">
    <source>
        <dbReference type="ARBA" id="ARBA00023125"/>
    </source>
</evidence>
<keyword evidence="15" id="KW-0234">DNA repair</keyword>